<feature type="coiled-coil region" evidence="1">
    <location>
        <begin position="983"/>
        <end position="1010"/>
    </location>
</feature>
<feature type="region of interest" description="Disordered" evidence="2">
    <location>
        <begin position="822"/>
        <end position="844"/>
    </location>
</feature>
<evidence type="ECO:0000313" key="3">
    <source>
        <dbReference type="EMBL" id="CAJ0610573.1"/>
    </source>
</evidence>
<feature type="compositionally biased region" description="Basic and acidic residues" evidence="2">
    <location>
        <begin position="24"/>
        <end position="36"/>
    </location>
</feature>
<feature type="compositionally biased region" description="Low complexity" evidence="2">
    <location>
        <begin position="831"/>
        <end position="844"/>
    </location>
</feature>
<dbReference type="AlphaFoldDB" id="A0AA36HH87"/>
<feature type="compositionally biased region" description="Low complexity" evidence="2">
    <location>
        <begin position="649"/>
        <end position="658"/>
    </location>
</feature>
<feature type="compositionally biased region" description="Acidic residues" evidence="2">
    <location>
        <begin position="88"/>
        <end position="118"/>
    </location>
</feature>
<protein>
    <submittedName>
        <fullName evidence="3">Uncharacterized protein</fullName>
    </submittedName>
</protein>
<proteinExistence type="predicted"/>
<feature type="compositionally biased region" description="Basic residues" evidence="2">
    <location>
        <begin position="555"/>
        <end position="564"/>
    </location>
</feature>
<feature type="compositionally biased region" description="Polar residues" evidence="2">
    <location>
        <begin position="414"/>
        <end position="423"/>
    </location>
</feature>
<feature type="compositionally biased region" description="Polar residues" evidence="2">
    <location>
        <begin position="718"/>
        <end position="728"/>
    </location>
</feature>
<keyword evidence="1" id="KW-0175">Coiled coil</keyword>
<feature type="compositionally biased region" description="Polar residues" evidence="2">
    <location>
        <begin position="619"/>
        <end position="629"/>
    </location>
</feature>
<feature type="compositionally biased region" description="Low complexity" evidence="2">
    <location>
        <begin position="172"/>
        <end position="209"/>
    </location>
</feature>
<feature type="compositionally biased region" description="Acidic residues" evidence="2">
    <location>
        <begin position="154"/>
        <end position="164"/>
    </location>
</feature>
<dbReference type="EMBL" id="CATQJL010000326">
    <property type="protein sequence ID" value="CAJ0610573.1"/>
    <property type="molecule type" value="Genomic_DNA"/>
</dbReference>
<feature type="region of interest" description="Disordered" evidence="2">
    <location>
        <begin position="1"/>
        <end position="728"/>
    </location>
</feature>
<sequence>MSEAEQPVENNEVAPDADVEEESIFIKKEITVEMDHANGSLPQNANAETADAEEEKSAQPADEDRTEDQVPDITGTDYVDPMTTSMDGIEDLPTNEETQEYGDAIMEEDEGEHMEDDAKDQPAHHSREAHYSPGAADSASEGFRTAHDDVPALADDDVDINDEVSGEHDAAAADASATEPPATEADAPVTDDAALAEETPAAAEALPAEEAADAKDAPVNADEALATAEVPAANEPSAADGTSAANQAAAAEEVPVAEEAPAAAEVPVETFESESKEEAAHADQSAAADDALPPEEAADAKDAPSDVALAAEEVEEKNEAPLEGAKVEDQMAPPEQNTTPEGGKDFELQAPPEGKRPRTPNELDTQAEDTTAKIAVEKEDNAEEVPAVKVTAEPTEASQDAAPATPAAEKFESVPQTPKSTGGSIPPTPKSGETFGTPAGSVPPTPKSVTAEAAKTKDDSVPPTPKNAQEEASRGSVPPTPKEYSQAGGTPAGTPSVKAETPRLASPASLATPKATGTPKSAVAFSFDETPATPRADSEAPSSPTKTPRTPKSARTARAKKGKHHKDDEHADDEAAVEPVQEDAVGEVKHDTAPEEAPAGVTEPEQQEPAQDEHASTEEAPSQEPTQQEQPDKKADAVTNEEEVPPPVKVIETTAEPPAAEREEKVESRPARARAASPSPPRRAARAQSPSPERRPARDYVSYDQDSHRHIPPPRIPTATSFSSWSPPDKQTYSAVSPFVSNPYKYRNEYTASSTYRPNSTYITQFDDIVNTGPFSSALYSTTRLIERSRSRTRERRQAMRSQRSASNYYRYLFDSYSSQYPAPQRTREYSTPPSREYSRPPSRSGSFISFLEYSGSKNGELSRNASRSSIYDAPLSRSYSRPDLYVGAGRLSRVDSYVRDLHTPYEYEMPSTYDRYRSSSRSGGYSTMSGYTSYNSSPSYVDTDTTRRFKRYQYDTTPMIMSMYEGRIGQLERSLSRELINKDRLRTEYSQLSSKLNQALRQMELLRTNSYSNYRSSSLPRTSVYSHFYPYY</sequence>
<comment type="caution">
    <text evidence="3">The sequence shown here is derived from an EMBL/GenBank/DDBJ whole genome shotgun (WGS) entry which is preliminary data.</text>
</comment>
<keyword evidence="4" id="KW-1185">Reference proteome</keyword>
<feature type="compositionally biased region" description="Basic and acidic residues" evidence="2">
    <location>
        <begin position="119"/>
        <end position="130"/>
    </location>
</feature>
<accession>A0AA36HH87</accession>
<feature type="compositionally biased region" description="Basic and acidic residues" evidence="2">
    <location>
        <begin position="342"/>
        <end position="361"/>
    </location>
</feature>
<evidence type="ECO:0000313" key="4">
    <source>
        <dbReference type="Proteomes" id="UP001176961"/>
    </source>
</evidence>
<gene>
    <name evidence="3" type="ORF">CYNAS_LOCUS22556</name>
</gene>
<feature type="compositionally biased region" description="Acidic residues" evidence="2">
    <location>
        <begin position="570"/>
        <end position="585"/>
    </location>
</feature>
<feature type="compositionally biased region" description="Basic and acidic residues" evidence="2">
    <location>
        <begin position="317"/>
        <end position="329"/>
    </location>
</feature>
<feature type="compositionally biased region" description="Low complexity" evidence="2">
    <location>
        <begin position="248"/>
        <end position="269"/>
    </location>
</feature>
<feature type="compositionally biased region" description="Low complexity" evidence="2">
    <location>
        <begin position="282"/>
        <end position="291"/>
    </location>
</feature>
<name>A0AA36HH87_CYLNA</name>
<organism evidence="3 4">
    <name type="scientific">Cylicocyclus nassatus</name>
    <name type="common">Nematode worm</name>
    <dbReference type="NCBI Taxonomy" id="53992"/>
    <lineage>
        <taxon>Eukaryota</taxon>
        <taxon>Metazoa</taxon>
        <taxon>Ecdysozoa</taxon>
        <taxon>Nematoda</taxon>
        <taxon>Chromadorea</taxon>
        <taxon>Rhabditida</taxon>
        <taxon>Rhabditina</taxon>
        <taxon>Rhabditomorpha</taxon>
        <taxon>Strongyloidea</taxon>
        <taxon>Strongylidae</taxon>
        <taxon>Cylicocyclus</taxon>
    </lineage>
</organism>
<feature type="compositionally biased region" description="Basic and acidic residues" evidence="2">
    <location>
        <begin position="659"/>
        <end position="670"/>
    </location>
</feature>
<evidence type="ECO:0000256" key="1">
    <source>
        <dbReference type="SAM" id="Coils"/>
    </source>
</evidence>
<feature type="compositionally biased region" description="Low complexity" evidence="2">
    <location>
        <begin position="540"/>
        <end position="554"/>
    </location>
</feature>
<dbReference type="Proteomes" id="UP001176961">
    <property type="component" value="Unassembled WGS sequence"/>
</dbReference>
<evidence type="ECO:0000256" key="2">
    <source>
        <dbReference type="SAM" id="MobiDB-lite"/>
    </source>
</evidence>
<reference evidence="3" key="1">
    <citation type="submission" date="2023-07" db="EMBL/GenBank/DDBJ databases">
        <authorList>
            <consortium name="CYATHOMIX"/>
        </authorList>
    </citation>
    <scope>NUCLEOTIDE SEQUENCE</scope>
    <source>
        <strain evidence="3">N/A</strain>
    </source>
</reference>